<dbReference type="Proteomes" id="UP000728185">
    <property type="component" value="Unassembled WGS sequence"/>
</dbReference>
<sequence>MQPNPTTLSLQTPSPVMSTILSQEPGELVGIETRLSSCQRNAELLALLQSLSSTSFLLGPAVAQFVPRLLEPLISGSETGTIPVQVDPHKTGLPTDSVAKLFHSLAQSFSSTQVNVPISGVFGQTQRGEAKQELASVYTHPPQANATSTTIANASQSELEQKIASPKQEPYKFYSTLPVFTDTKSNAPNLFVNSGQTAAEAEQPEKPAVLCISSERMDAVATGPSNPQAIKHGGHNSMQPKPTTNWIKLGVPQPATPTRFSAPVHVDVGGTLYTSSLETLTKYPNSRLGRMFNGSIPIVLDTMKQHYFIDRDGALFRFVLNFLRTGKVHVNANFDELDQLIKEAEFYELDEMCAKLLELQNQRFNQVTSLGETSLGRQSSKRSQTNKFRDHENQEGEPSSKRPSRDSPSSGNHLTDQIMLSRPDDEQTELDNHDSSKQQYSCIWLEIENDQPYSGLLRASSEVHKVTQSFLQTLANYLDSHCKCPVRMSHFHSFAEEPGCQWHNLTRTDVLNLWRMILSHDYQLCTTIRPSSAQVHRDVYLFYRIHS</sequence>
<dbReference type="GO" id="GO:0051260">
    <property type="term" value="P:protein homooligomerization"/>
    <property type="evidence" value="ECO:0007669"/>
    <property type="project" value="InterPro"/>
</dbReference>
<evidence type="ECO:0000259" key="2">
    <source>
        <dbReference type="SMART" id="SM00225"/>
    </source>
</evidence>
<dbReference type="AlphaFoldDB" id="A0A8E0SA79"/>
<feature type="compositionally biased region" description="Basic and acidic residues" evidence="1">
    <location>
        <begin position="387"/>
        <end position="405"/>
    </location>
</feature>
<dbReference type="InterPro" id="IPR003131">
    <property type="entry name" value="T1-type_BTB"/>
</dbReference>
<feature type="domain" description="BTB" evidence="2">
    <location>
        <begin position="262"/>
        <end position="361"/>
    </location>
</feature>
<dbReference type="InterPro" id="IPR011333">
    <property type="entry name" value="SKP1/BTB/POZ_sf"/>
</dbReference>
<dbReference type="PANTHER" id="PTHR14499">
    <property type="entry name" value="POTASSIUM CHANNEL TETRAMERIZATION DOMAIN-CONTAINING"/>
    <property type="match status" value="1"/>
</dbReference>
<gene>
    <name evidence="3" type="ORF">FBUS_08424</name>
</gene>
<dbReference type="SUPFAM" id="SSF54695">
    <property type="entry name" value="POZ domain"/>
    <property type="match status" value="1"/>
</dbReference>
<proteinExistence type="predicted"/>
<dbReference type="PANTHER" id="PTHR14499:SF67">
    <property type="entry name" value="BTB_POZ DOMAIN-CONTAINING PROTEIN TIWAZ"/>
    <property type="match status" value="1"/>
</dbReference>
<accession>A0A8E0SA79</accession>
<protein>
    <submittedName>
        <fullName evidence="3">BTB/POZ domain-containing protein kctd15</fullName>
    </submittedName>
</protein>
<dbReference type="Gene3D" id="3.30.710.10">
    <property type="entry name" value="Potassium Channel Kv1.1, Chain A"/>
    <property type="match status" value="1"/>
</dbReference>
<feature type="compositionally biased region" description="Polar residues" evidence="1">
    <location>
        <begin position="370"/>
        <end position="386"/>
    </location>
</feature>
<feature type="region of interest" description="Disordered" evidence="1">
    <location>
        <begin position="370"/>
        <end position="416"/>
    </location>
</feature>
<dbReference type="OrthoDB" id="2414723at2759"/>
<comment type="caution">
    <text evidence="3">The sequence shown here is derived from an EMBL/GenBank/DDBJ whole genome shotgun (WGS) entry which is preliminary data.</text>
</comment>
<dbReference type="SMART" id="SM00225">
    <property type="entry name" value="BTB"/>
    <property type="match status" value="1"/>
</dbReference>
<evidence type="ECO:0000313" key="3">
    <source>
        <dbReference type="EMBL" id="KAA0200964.1"/>
    </source>
</evidence>
<evidence type="ECO:0000313" key="4">
    <source>
        <dbReference type="Proteomes" id="UP000728185"/>
    </source>
</evidence>
<organism evidence="3 4">
    <name type="scientific">Fasciolopsis buskii</name>
    <dbReference type="NCBI Taxonomy" id="27845"/>
    <lineage>
        <taxon>Eukaryota</taxon>
        <taxon>Metazoa</taxon>
        <taxon>Spiralia</taxon>
        <taxon>Lophotrochozoa</taxon>
        <taxon>Platyhelminthes</taxon>
        <taxon>Trematoda</taxon>
        <taxon>Digenea</taxon>
        <taxon>Plagiorchiida</taxon>
        <taxon>Echinostomata</taxon>
        <taxon>Echinostomatoidea</taxon>
        <taxon>Fasciolidae</taxon>
        <taxon>Fasciolopsis</taxon>
    </lineage>
</organism>
<dbReference type="EMBL" id="LUCM01000186">
    <property type="protein sequence ID" value="KAA0200964.1"/>
    <property type="molecule type" value="Genomic_DNA"/>
</dbReference>
<keyword evidence="4" id="KW-1185">Reference proteome</keyword>
<evidence type="ECO:0000256" key="1">
    <source>
        <dbReference type="SAM" id="MobiDB-lite"/>
    </source>
</evidence>
<dbReference type="Pfam" id="PF02214">
    <property type="entry name" value="BTB_2"/>
    <property type="match status" value="1"/>
</dbReference>
<reference evidence="3" key="1">
    <citation type="submission" date="2019-05" db="EMBL/GenBank/DDBJ databases">
        <title>Annotation for the trematode Fasciolopsis buski.</title>
        <authorList>
            <person name="Choi Y.-J."/>
        </authorList>
    </citation>
    <scope>NUCLEOTIDE SEQUENCE</scope>
    <source>
        <strain evidence="3">HT</strain>
        <tissue evidence="3">Whole worm</tissue>
    </source>
</reference>
<name>A0A8E0SA79_9TREM</name>
<dbReference type="InterPro" id="IPR000210">
    <property type="entry name" value="BTB/POZ_dom"/>
</dbReference>